<comment type="pathway">
    <text evidence="2 6">Cofactor biosynthesis; molybdopterin biosynthesis.</text>
</comment>
<evidence type="ECO:0000259" key="7">
    <source>
        <dbReference type="SMART" id="SM00852"/>
    </source>
</evidence>
<dbReference type="Pfam" id="PF03454">
    <property type="entry name" value="MoeA_C"/>
    <property type="match status" value="1"/>
</dbReference>
<dbReference type="SMART" id="SM00852">
    <property type="entry name" value="MoCF_biosynth"/>
    <property type="match status" value="1"/>
</dbReference>
<evidence type="ECO:0000313" key="9">
    <source>
        <dbReference type="Proteomes" id="UP001595692"/>
    </source>
</evidence>
<dbReference type="PANTHER" id="PTHR10192">
    <property type="entry name" value="MOLYBDOPTERIN BIOSYNTHESIS PROTEIN"/>
    <property type="match status" value="1"/>
</dbReference>
<protein>
    <recommendedName>
        <fullName evidence="6">Molybdopterin molybdenumtransferase</fullName>
        <ecNumber evidence="6">2.10.1.1</ecNumber>
    </recommendedName>
</protein>
<evidence type="ECO:0000313" key="8">
    <source>
        <dbReference type="EMBL" id="MFC3913939.1"/>
    </source>
</evidence>
<dbReference type="Gene3D" id="2.170.190.11">
    <property type="entry name" value="Molybdopterin biosynthesis moea protein, domain 3"/>
    <property type="match status" value="1"/>
</dbReference>
<keyword evidence="6" id="KW-0460">Magnesium</keyword>
<comment type="caution">
    <text evidence="8">The sequence shown here is derived from an EMBL/GenBank/DDBJ whole genome shotgun (WGS) entry which is preliminary data.</text>
</comment>
<dbReference type="SUPFAM" id="SSF63867">
    <property type="entry name" value="MoeA C-terminal domain-like"/>
    <property type="match status" value="1"/>
</dbReference>
<dbReference type="PANTHER" id="PTHR10192:SF5">
    <property type="entry name" value="GEPHYRIN"/>
    <property type="match status" value="1"/>
</dbReference>
<dbReference type="InterPro" id="IPR036135">
    <property type="entry name" value="MoeA_linker/N_sf"/>
</dbReference>
<dbReference type="InterPro" id="IPR036425">
    <property type="entry name" value="MoaB/Mog-like_dom_sf"/>
</dbReference>
<evidence type="ECO:0000256" key="1">
    <source>
        <dbReference type="ARBA" id="ARBA00002901"/>
    </source>
</evidence>
<dbReference type="RefSeq" id="WP_377152352.1">
    <property type="nucleotide sequence ID" value="NZ_JBHSAF010000014.1"/>
</dbReference>
<comment type="catalytic activity">
    <reaction evidence="5">
        <text>adenylyl-molybdopterin + molybdate = Mo-molybdopterin + AMP + H(+)</text>
        <dbReference type="Rhea" id="RHEA:35047"/>
        <dbReference type="ChEBI" id="CHEBI:15378"/>
        <dbReference type="ChEBI" id="CHEBI:36264"/>
        <dbReference type="ChEBI" id="CHEBI:62727"/>
        <dbReference type="ChEBI" id="CHEBI:71302"/>
        <dbReference type="ChEBI" id="CHEBI:456215"/>
        <dbReference type="EC" id="2.10.1.1"/>
    </reaction>
</comment>
<dbReference type="Gene3D" id="3.90.105.10">
    <property type="entry name" value="Molybdopterin biosynthesis moea protein, domain 2"/>
    <property type="match status" value="1"/>
</dbReference>
<dbReference type="EMBL" id="JBHSAF010000014">
    <property type="protein sequence ID" value="MFC3913939.1"/>
    <property type="molecule type" value="Genomic_DNA"/>
</dbReference>
<dbReference type="SUPFAM" id="SSF53218">
    <property type="entry name" value="Molybdenum cofactor biosynthesis proteins"/>
    <property type="match status" value="1"/>
</dbReference>
<proteinExistence type="inferred from homology"/>
<keyword evidence="6" id="KW-0479">Metal-binding</keyword>
<keyword evidence="6" id="KW-0808">Transferase</keyword>
<comment type="function">
    <text evidence="1 6">Catalyzes the insertion of molybdate into adenylated molybdopterin with the concomitant release of AMP.</text>
</comment>
<dbReference type="NCBIfam" id="NF045515">
    <property type="entry name" value="Glp_gephyrin"/>
    <property type="match status" value="1"/>
</dbReference>
<name>A0ABV8CPV9_9GAMM</name>
<dbReference type="InterPro" id="IPR005111">
    <property type="entry name" value="MoeA_C_domain_IV"/>
</dbReference>
<dbReference type="Pfam" id="PF00994">
    <property type="entry name" value="MoCF_biosynth"/>
    <property type="match status" value="1"/>
</dbReference>
<evidence type="ECO:0000256" key="6">
    <source>
        <dbReference type="RuleBase" id="RU365090"/>
    </source>
</evidence>
<sequence>MSCGVQGVLRLAEAQQQLAAMLTCCVGRETVPLGQAQGRVLAETVIARYPSPRFDNSAMDGFALQAADLAATGPLPLAGTALAGHPFAASWPSGSAVRIMTGAPVPQGTAAVVMQEQTEAVVQGESAAIVLRAAVKQGQNIRRCGEDIAAGEPVLAAGVRLGARNLPLLAAVGVSEVVVYRPLRVACFSSGDELRDVDAVLLPGQLVDSNRYGLRALLHKLGCEVLDLGIIPDDPAALREAFLRGDAEADVLITSGGVSVGDADYTRQILAELGEVAFWKVAIKPGKPFACGRLSRARHGRWFFGLPGNPVSALVTFLLLVQPALERLMGADSAPRLRLRATTLEPLRLSAGRIDFQRGMASVNAEGELQVVLAGEQGSGMFRALAQANCLICLDDQAYPDQSQLAAGSRVEILLFDEVMT</sequence>
<dbReference type="InterPro" id="IPR038987">
    <property type="entry name" value="MoeA-like"/>
</dbReference>
<keyword evidence="4 6" id="KW-0501">Molybdenum cofactor biosynthesis</keyword>
<evidence type="ECO:0000256" key="5">
    <source>
        <dbReference type="ARBA" id="ARBA00047317"/>
    </source>
</evidence>
<keyword evidence="9" id="KW-1185">Reference proteome</keyword>
<dbReference type="Gene3D" id="3.40.980.10">
    <property type="entry name" value="MoaB/Mog-like domain"/>
    <property type="match status" value="1"/>
</dbReference>
<comment type="similarity">
    <text evidence="3 6">Belongs to the MoeA family.</text>
</comment>
<dbReference type="Gene3D" id="2.40.340.10">
    <property type="entry name" value="MoeA, C-terminal, domain IV"/>
    <property type="match status" value="1"/>
</dbReference>
<dbReference type="CDD" id="cd00887">
    <property type="entry name" value="MoeA"/>
    <property type="match status" value="1"/>
</dbReference>
<feature type="domain" description="MoaB/Mog" evidence="7">
    <location>
        <begin position="186"/>
        <end position="327"/>
    </location>
</feature>
<dbReference type="InterPro" id="IPR036688">
    <property type="entry name" value="MoeA_C_domain_IV_sf"/>
</dbReference>
<dbReference type="EC" id="2.10.1.1" evidence="6"/>
<organism evidence="8 9">
    <name type="scientific">Pseudaeromonas sharmana</name>
    <dbReference type="NCBI Taxonomy" id="328412"/>
    <lineage>
        <taxon>Bacteria</taxon>
        <taxon>Pseudomonadati</taxon>
        <taxon>Pseudomonadota</taxon>
        <taxon>Gammaproteobacteria</taxon>
        <taxon>Aeromonadales</taxon>
        <taxon>Aeromonadaceae</taxon>
        <taxon>Pseudaeromonas</taxon>
    </lineage>
</organism>
<dbReference type="InterPro" id="IPR001453">
    <property type="entry name" value="MoaB/Mog_dom"/>
</dbReference>
<keyword evidence="6" id="KW-0500">Molybdenum</keyword>
<dbReference type="NCBIfam" id="TIGR00177">
    <property type="entry name" value="molyb_syn"/>
    <property type="match status" value="1"/>
</dbReference>
<comment type="cofactor">
    <cofactor evidence="6">
        <name>Mg(2+)</name>
        <dbReference type="ChEBI" id="CHEBI:18420"/>
    </cofactor>
</comment>
<accession>A0ABV8CPV9</accession>
<dbReference type="InterPro" id="IPR005110">
    <property type="entry name" value="MoeA_linker/N"/>
</dbReference>
<evidence type="ECO:0000256" key="4">
    <source>
        <dbReference type="ARBA" id="ARBA00023150"/>
    </source>
</evidence>
<gene>
    <name evidence="8" type="primary">glp</name>
    <name evidence="8" type="ORF">ACFOSS_10730</name>
</gene>
<dbReference type="Pfam" id="PF03453">
    <property type="entry name" value="MoeA_N"/>
    <property type="match status" value="1"/>
</dbReference>
<evidence type="ECO:0000256" key="2">
    <source>
        <dbReference type="ARBA" id="ARBA00005046"/>
    </source>
</evidence>
<reference evidence="9" key="1">
    <citation type="journal article" date="2019" name="Int. J. Syst. Evol. Microbiol.">
        <title>The Global Catalogue of Microorganisms (GCM) 10K type strain sequencing project: providing services to taxonomists for standard genome sequencing and annotation.</title>
        <authorList>
            <consortium name="The Broad Institute Genomics Platform"/>
            <consortium name="The Broad Institute Genome Sequencing Center for Infectious Disease"/>
            <person name="Wu L."/>
            <person name="Ma J."/>
        </authorList>
    </citation>
    <scope>NUCLEOTIDE SEQUENCE [LARGE SCALE GENOMIC DNA]</scope>
    <source>
        <strain evidence="9">CCUG 54939</strain>
    </source>
</reference>
<evidence type="ECO:0000256" key="3">
    <source>
        <dbReference type="ARBA" id="ARBA00010763"/>
    </source>
</evidence>
<dbReference type="Proteomes" id="UP001595692">
    <property type="component" value="Unassembled WGS sequence"/>
</dbReference>
<dbReference type="SUPFAM" id="SSF63882">
    <property type="entry name" value="MoeA N-terminal region -like"/>
    <property type="match status" value="1"/>
</dbReference>